<organism evidence="2 3">
    <name type="scientific">Lamprobacter modestohalophilus</name>
    <dbReference type="NCBI Taxonomy" id="1064514"/>
    <lineage>
        <taxon>Bacteria</taxon>
        <taxon>Pseudomonadati</taxon>
        <taxon>Pseudomonadota</taxon>
        <taxon>Gammaproteobacteria</taxon>
        <taxon>Chromatiales</taxon>
        <taxon>Chromatiaceae</taxon>
        <taxon>Lamprobacter</taxon>
    </lineage>
</organism>
<name>A0A9X1B515_9GAMM</name>
<evidence type="ECO:0000313" key="2">
    <source>
        <dbReference type="EMBL" id="MBK1620023.1"/>
    </source>
</evidence>
<keyword evidence="3" id="KW-1185">Reference proteome</keyword>
<dbReference type="EMBL" id="NRRY01000030">
    <property type="protein sequence ID" value="MBK1620023.1"/>
    <property type="molecule type" value="Genomic_DNA"/>
</dbReference>
<dbReference type="RefSeq" id="WP_207148758.1">
    <property type="nucleotide sequence ID" value="NZ_NRRY01000030.1"/>
</dbReference>
<protein>
    <submittedName>
        <fullName evidence="2">Uncharacterized protein</fullName>
    </submittedName>
</protein>
<sequence>MAQSSKREGADELPLGLLMVGLLLGYYWATTGLLLGCYWGCHWGRDRSLAAEVQGPDGICDPAMVAFQFGFSFNH</sequence>
<accession>A0A9X1B515</accession>
<gene>
    <name evidence="2" type="ORF">CKO42_16560</name>
</gene>
<evidence type="ECO:0000256" key="1">
    <source>
        <dbReference type="SAM" id="Phobius"/>
    </source>
</evidence>
<keyword evidence="1" id="KW-0472">Membrane</keyword>
<proteinExistence type="predicted"/>
<evidence type="ECO:0000313" key="3">
    <source>
        <dbReference type="Proteomes" id="UP001138768"/>
    </source>
</evidence>
<dbReference type="Proteomes" id="UP001138768">
    <property type="component" value="Unassembled WGS sequence"/>
</dbReference>
<comment type="caution">
    <text evidence="2">The sequence shown here is derived from an EMBL/GenBank/DDBJ whole genome shotgun (WGS) entry which is preliminary data.</text>
</comment>
<keyword evidence="1" id="KW-1133">Transmembrane helix</keyword>
<keyword evidence="1" id="KW-0812">Transmembrane</keyword>
<reference evidence="2 3" key="1">
    <citation type="journal article" date="2020" name="Microorganisms">
        <title>Osmotic Adaptation and Compatible Solute Biosynthesis of Phototrophic Bacteria as Revealed from Genome Analyses.</title>
        <authorList>
            <person name="Imhoff J.F."/>
            <person name="Rahn T."/>
            <person name="Kunzel S."/>
            <person name="Keller A."/>
            <person name="Neulinger S.C."/>
        </authorList>
    </citation>
    <scope>NUCLEOTIDE SEQUENCE [LARGE SCALE GENOMIC DNA]</scope>
    <source>
        <strain evidence="2 3">DSM 25653</strain>
    </source>
</reference>
<dbReference type="AlphaFoldDB" id="A0A9X1B515"/>
<feature type="transmembrane region" description="Helical" evidence="1">
    <location>
        <begin position="15"/>
        <end position="39"/>
    </location>
</feature>